<dbReference type="GO" id="GO:0005840">
    <property type="term" value="C:ribosome"/>
    <property type="evidence" value="ECO:0007669"/>
    <property type="project" value="UniProtKB-KW"/>
</dbReference>
<evidence type="ECO:0000256" key="3">
    <source>
        <dbReference type="ARBA" id="ARBA00023274"/>
    </source>
</evidence>
<reference evidence="8 9" key="1">
    <citation type="submission" date="2019-02" db="EMBL/GenBank/DDBJ databases">
        <title>Deep-cultivation of Planctomycetes and their phenomic and genomic characterization uncovers novel biology.</title>
        <authorList>
            <person name="Wiegand S."/>
            <person name="Jogler M."/>
            <person name="Boedeker C."/>
            <person name="Pinto D."/>
            <person name="Vollmers J."/>
            <person name="Rivas-Marin E."/>
            <person name="Kohn T."/>
            <person name="Peeters S.H."/>
            <person name="Heuer A."/>
            <person name="Rast P."/>
            <person name="Oberbeckmann S."/>
            <person name="Bunk B."/>
            <person name="Jeske O."/>
            <person name="Meyerdierks A."/>
            <person name="Storesund J.E."/>
            <person name="Kallscheuer N."/>
            <person name="Luecker S."/>
            <person name="Lage O.M."/>
            <person name="Pohl T."/>
            <person name="Merkel B.J."/>
            <person name="Hornburger P."/>
            <person name="Mueller R.-W."/>
            <person name="Bruemmer F."/>
            <person name="Labrenz M."/>
            <person name="Spormann A.M."/>
            <person name="Op den Camp H."/>
            <person name="Overmann J."/>
            <person name="Amann R."/>
            <person name="Jetten M.S.M."/>
            <person name="Mascher T."/>
            <person name="Medema M.H."/>
            <person name="Devos D.P."/>
            <person name="Kaster A.-K."/>
            <person name="Ovreas L."/>
            <person name="Rohde M."/>
            <person name="Galperin M.Y."/>
            <person name="Jogler C."/>
        </authorList>
    </citation>
    <scope>NUCLEOTIDE SEQUENCE [LARGE SCALE GENOMIC DNA]</scope>
    <source>
        <strain evidence="8 9">Pla163</strain>
    </source>
</reference>
<keyword evidence="2 6" id="KW-0689">Ribosomal protein</keyword>
<dbReference type="GO" id="GO:0003735">
    <property type="term" value="F:structural constituent of ribosome"/>
    <property type="evidence" value="ECO:0007669"/>
    <property type="project" value="InterPro"/>
</dbReference>
<gene>
    <name evidence="6 8" type="primary">rpsF</name>
    <name evidence="8" type="ORF">Pla163_30010</name>
</gene>
<keyword evidence="6" id="KW-0694">RNA-binding</keyword>
<organism evidence="8 9">
    <name type="scientific">Rohdeia mirabilis</name>
    <dbReference type="NCBI Taxonomy" id="2528008"/>
    <lineage>
        <taxon>Bacteria</taxon>
        <taxon>Pseudomonadati</taxon>
        <taxon>Planctomycetota</taxon>
        <taxon>Planctomycetia</taxon>
        <taxon>Planctomycetia incertae sedis</taxon>
        <taxon>Rohdeia</taxon>
    </lineage>
</organism>
<dbReference type="EMBL" id="CP036290">
    <property type="protein sequence ID" value="QDU85855.1"/>
    <property type="molecule type" value="Genomic_DNA"/>
</dbReference>
<dbReference type="GO" id="GO:1990904">
    <property type="term" value="C:ribonucleoprotein complex"/>
    <property type="evidence" value="ECO:0007669"/>
    <property type="project" value="UniProtKB-KW"/>
</dbReference>
<evidence type="ECO:0000256" key="7">
    <source>
        <dbReference type="SAM" id="MobiDB-lite"/>
    </source>
</evidence>
<evidence type="ECO:0000313" key="8">
    <source>
        <dbReference type="EMBL" id="QDU85855.1"/>
    </source>
</evidence>
<keyword evidence="3 6" id="KW-0687">Ribonucleoprotein</keyword>
<evidence type="ECO:0000256" key="5">
    <source>
        <dbReference type="ARBA" id="ARBA00035294"/>
    </source>
</evidence>
<dbReference type="RefSeq" id="WP_145189986.1">
    <property type="nucleotide sequence ID" value="NZ_CP036290.1"/>
</dbReference>
<feature type="compositionally biased region" description="Acidic residues" evidence="7">
    <location>
        <begin position="132"/>
        <end position="151"/>
    </location>
</feature>
<evidence type="ECO:0000256" key="6">
    <source>
        <dbReference type="HAMAP-Rule" id="MF_00360"/>
    </source>
</evidence>
<dbReference type="SUPFAM" id="SSF54995">
    <property type="entry name" value="Ribosomal protein S6"/>
    <property type="match status" value="1"/>
</dbReference>
<dbReference type="Pfam" id="PF01250">
    <property type="entry name" value="Ribosomal_S6"/>
    <property type="match status" value="1"/>
</dbReference>
<dbReference type="InterPro" id="IPR014717">
    <property type="entry name" value="Transl_elong_EF1B/ribsomal_bS6"/>
</dbReference>
<comment type="similarity">
    <text evidence="1 6">Belongs to the bacterial ribosomal protein bS6 family.</text>
</comment>
<dbReference type="PANTHER" id="PTHR21011:SF1">
    <property type="entry name" value="SMALL RIBOSOMAL SUBUNIT PROTEIN BS6M"/>
    <property type="match status" value="1"/>
</dbReference>
<dbReference type="InterPro" id="IPR020814">
    <property type="entry name" value="Ribosomal_S6_plastid/chlpt"/>
</dbReference>
<dbReference type="NCBIfam" id="TIGR00166">
    <property type="entry name" value="S6"/>
    <property type="match status" value="1"/>
</dbReference>
<dbReference type="OrthoDB" id="290527at2"/>
<dbReference type="GO" id="GO:0006412">
    <property type="term" value="P:translation"/>
    <property type="evidence" value="ECO:0007669"/>
    <property type="project" value="UniProtKB-UniRule"/>
</dbReference>
<dbReference type="HAMAP" id="MF_00360">
    <property type="entry name" value="Ribosomal_bS6"/>
    <property type="match status" value="1"/>
</dbReference>
<comment type="function">
    <text evidence="4 6">Binds together with bS18 to 16S ribosomal RNA.</text>
</comment>
<evidence type="ECO:0000256" key="2">
    <source>
        <dbReference type="ARBA" id="ARBA00022980"/>
    </source>
</evidence>
<dbReference type="InterPro" id="IPR000529">
    <property type="entry name" value="Ribosomal_bS6"/>
</dbReference>
<evidence type="ECO:0000256" key="1">
    <source>
        <dbReference type="ARBA" id="ARBA00009512"/>
    </source>
</evidence>
<dbReference type="InterPro" id="IPR035980">
    <property type="entry name" value="Ribosomal_bS6_sf"/>
</dbReference>
<dbReference type="Gene3D" id="3.30.70.60">
    <property type="match status" value="1"/>
</dbReference>
<keyword evidence="9" id="KW-1185">Reference proteome</keyword>
<accession>A0A518D327</accession>
<dbReference type="AlphaFoldDB" id="A0A518D327"/>
<proteinExistence type="inferred from homology"/>
<feature type="compositionally biased region" description="Basic and acidic residues" evidence="7">
    <location>
        <begin position="175"/>
        <end position="191"/>
    </location>
</feature>
<dbReference type="CDD" id="cd00473">
    <property type="entry name" value="bS6"/>
    <property type="match status" value="1"/>
</dbReference>
<evidence type="ECO:0000313" key="9">
    <source>
        <dbReference type="Proteomes" id="UP000319342"/>
    </source>
</evidence>
<protein>
    <recommendedName>
        <fullName evidence="5 6">Small ribosomal subunit protein bS6</fullName>
    </recommendedName>
</protein>
<evidence type="ECO:0000256" key="4">
    <source>
        <dbReference type="ARBA" id="ARBA00035104"/>
    </source>
</evidence>
<sequence>MTNTYEGMFLVDNDLVRADWAGTKSMVTGLLEKHGGTVRSARRWDERALAYPIRGRRRGTYILTYSELPGDSIEALKRDLEITDGVLRYLILRAEEVPAEELELTAAESSAEFEMPEIPSDDEGYYSPLQNLDEDDMEDDSDDDDDDDDDVSSPPRPRVRRTEELPKSAAPKSSDAPKADAPKADSEEVKS</sequence>
<dbReference type="PANTHER" id="PTHR21011">
    <property type="entry name" value="MITOCHONDRIAL 28S RIBOSOMAL PROTEIN S6"/>
    <property type="match status" value="1"/>
</dbReference>
<dbReference type="GO" id="GO:0005737">
    <property type="term" value="C:cytoplasm"/>
    <property type="evidence" value="ECO:0007669"/>
    <property type="project" value="UniProtKB-ARBA"/>
</dbReference>
<feature type="region of interest" description="Disordered" evidence="7">
    <location>
        <begin position="102"/>
        <end position="191"/>
    </location>
</feature>
<dbReference type="GO" id="GO:0070181">
    <property type="term" value="F:small ribosomal subunit rRNA binding"/>
    <property type="evidence" value="ECO:0007669"/>
    <property type="project" value="TreeGrafter"/>
</dbReference>
<name>A0A518D327_9BACT</name>
<keyword evidence="6" id="KW-0699">rRNA-binding</keyword>
<feature type="compositionally biased region" description="Low complexity" evidence="7">
    <location>
        <begin position="104"/>
        <end position="113"/>
    </location>
</feature>
<dbReference type="Proteomes" id="UP000319342">
    <property type="component" value="Chromosome"/>
</dbReference>